<dbReference type="GO" id="GO:0005829">
    <property type="term" value="C:cytosol"/>
    <property type="evidence" value="ECO:0007669"/>
    <property type="project" value="TreeGrafter"/>
</dbReference>
<reference evidence="8 9" key="1">
    <citation type="submission" date="2016-10" db="EMBL/GenBank/DDBJ databases">
        <authorList>
            <person name="de Groot N.N."/>
        </authorList>
    </citation>
    <scope>NUCLEOTIDE SEQUENCE [LARGE SCALE GENOMIC DNA]</scope>
    <source>
        <strain evidence="8 9">DSM 43357</strain>
    </source>
</reference>
<dbReference type="RefSeq" id="WP_055507160.1">
    <property type="nucleotide sequence ID" value="NZ_BBZG01000004.1"/>
</dbReference>
<dbReference type="SUPFAM" id="SSF101473">
    <property type="entry name" value="DhaL-like"/>
    <property type="match status" value="1"/>
</dbReference>
<dbReference type="Pfam" id="PF02733">
    <property type="entry name" value="Dak1"/>
    <property type="match status" value="1"/>
</dbReference>
<feature type="domain" description="DhaL" evidence="6">
    <location>
        <begin position="368"/>
        <end position="567"/>
    </location>
</feature>
<protein>
    <submittedName>
        <fullName evidence="8">Dihydroxyacetone kinase</fullName>
    </submittedName>
</protein>
<evidence type="ECO:0000256" key="4">
    <source>
        <dbReference type="ARBA" id="ARBA00022840"/>
    </source>
</evidence>
<evidence type="ECO:0000313" key="8">
    <source>
        <dbReference type="EMBL" id="SEM17310.1"/>
    </source>
</evidence>
<dbReference type="PROSITE" id="PS51481">
    <property type="entry name" value="DHAK"/>
    <property type="match status" value="1"/>
</dbReference>
<dbReference type="PANTHER" id="PTHR28629:SF4">
    <property type="entry name" value="TRIOKINASE_FMN CYCLASE"/>
    <property type="match status" value="1"/>
</dbReference>
<dbReference type="PANTHER" id="PTHR28629">
    <property type="entry name" value="TRIOKINASE/FMN CYCLASE"/>
    <property type="match status" value="1"/>
</dbReference>
<evidence type="ECO:0000259" key="6">
    <source>
        <dbReference type="PROSITE" id="PS51480"/>
    </source>
</evidence>
<dbReference type="OrthoDB" id="9806345at2"/>
<dbReference type="FunFam" id="1.25.40.340:FF:000002">
    <property type="entry name" value="Dihydroxyacetone kinase, L subunit"/>
    <property type="match status" value="1"/>
</dbReference>
<keyword evidence="1" id="KW-0808">Transferase</keyword>
<feature type="domain" description="DhaK" evidence="7">
    <location>
        <begin position="7"/>
        <end position="329"/>
    </location>
</feature>
<evidence type="ECO:0000256" key="3">
    <source>
        <dbReference type="ARBA" id="ARBA00022777"/>
    </source>
</evidence>
<keyword evidence="3 8" id="KW-0418">Kinase</keyword>
<dbReference type="FunFam" id="3.40.50.10440:FF:000001">
    <property type="entry name" value="Dihydroxyacetone kinase, DhaK subunit"/>
    <property type="match status" value="1"/>
</dbReference>
<dbReference type="PROSITE" id="PS51480">
    <property type="entry name" value="DHAL"/>
    <property type="match status" value="1"/>
</dbReference>
<dbReference type="InterPro" id="IPR050861">
    <property type="entry name" value="Dihydroxyacetone_Kinase"/>
</dbReference>
<dbReference type="SUPFAM" id="SSF82549">
    <property type="entry name" value="DAK1/DegV-like"/>
    <property type="match status" value="1"/>
</dbReference>
<accession>A0A1H7W739</accession>
<dbReference type="Proteomes" id="UP000198953">
    <property type="component" value="Unassembled WGS sequence"/>
</dbReference>
<dbReference type="SMART" id="SM01120">
    <property type="entry name" value="Dak2"/>
    <property type="match status" value="1"/>
</dbReference>
<keyword evidence="4" id="KW-0067">ATP-binding</keyword>
<dbReference type="GO" id="GO:0019563">
    <property type="term" value="P:glycerol catabolic process"/>
    <property type="evidence" value="ECO:0007669"/>
    <property type="project" value="TreeGrafter"/>
</dbReference>
<keyword evidence="9" id="KW-1185">Reference proteome</keyword>
<feature type="region of interest" description="Disordered" evidence="5">
    <location>
        <begin position="578"/>
        <end position="599"/>
    </location>
</feature>
<dbReference type="GO" id="GO:0004371">
    <property type="term" value="F:glycerone kinase activity"/>
    <property type="evidence" value="ECO:0007669"/>
    <property type="project" value="InterPro"/>
</dbReference>
<dbReference type="InterPro" id="IPR004007">
    <property type="entry name" value="DhaL_dom"/>
</dbReference>
<dbReference type="Gene3D" id="3.40.50.10440">
    <property type="entry name" value="Dihydroxyacetone kinase, domain 1"/>
    <property type="match status" value="1"/>
</dbReference>
<evidence type="ECO:0000259" key="7">
    <source>
        <dbReference type="PROSITE" id="PS51481"/>
    </source>
</evidence>
<organism evidence="8 9">
    <name type="scientific">Nonomuraea pusilla</name>
    <dbReference type="NCBI Taxonomy" id="46177"/>
    <lineage>
        <taxon>Bacteria</taxon>
        <taxon>Bacillati</taxon>
        <taxon>Actinomycetota</taxon>
        <taxon>Actinomycetes</taxon>
        <taxon>Streptosporangiales</taxon>
        <taxon>Streptosporangiaceae</taxon>
        <taxon>Nonomuraea</taxon>
    </lineage>
</organism>
<evidence type="ECO:0000256" key="2">
    <source>
        <dbReference type="ARBA" id="ARBA00022741"/>
    </source>
</evidence>
<evidence type="ECO:0000256" key="1">
    <source>
        <dbReference type="ARBA" id="ARBA00022679"/>
    </source>
</evidence>
<dbReference type="GO" id="GO:0005524">
    <property type="term" value="F:ATP binding"/>
    <property type="evidence" value="ECO:0007669"/>
    <property type="project" value="UniProtKB-KW"/>
</dbReference>
<dbReference type="Gene3D" id="3.30.1180.20">
    <property type="entry name" value="Dihydroxyacetone kinase, domain 2"/>
    <property type="match status" value="1"/>
</dbReference>
<dbReference type="InterPro" id="IPR004006">
    <property type="entry name" value="DhaK_dom"/>
</dbReference>
<keyword evidence="2" id="KW-0547">Nucleotide-binding</keyword>
<dbReference type="InterPro" id="IPR036117">
    <property type="entry name" value="DhaL_dom_sf"/>
</dbReference>
<sequence length="599" mass="60942">MTHIYDNPSDFKEHVIEGFAAAYARYAERVPGASGFVRRGGPRAGKVSLVVGGGSGHYPSYSGTVGPGFADGCVLGDVFASPSAEQVVRVARAADGGAGVILSYGNYAGDRLNFGAAQERLRAAGIDCRMVYVTDDIASAGPEEADRRRGIAGTFLVYKIGGAAADSGCDLDTVERVMRAANAATFSFGVAFAGCTLPGRAEPLFSVDKDQMEFGLGIHGEPGIRTGGWMPAAELAQALVDAVLAERPAGAGGRAAVILNGLGSTKYEELFVLYGHVHRLLAAAGVEAVLPEVGELVTSLDMAGCSLSLTWLDDELERYWVAPADTPAFRRGETSTLPTYDRRAAATEQEVADDRPAQASPASRAAAAVARRAVAAMTAVVAEHEEELGRIDAVAGDGDHGIGMLRGLRAAEAAAEAADGGVGDVLTAAGDAFGDKAGGTSGLLWGVALSAVGAALGSTAEITPALLRDAVHAGAAAIQRVGKAERGDKTMLDALLPFTEELDRQLGAGAGLSGAWRAAAAAAVEAAAATASMRARVGRARPLAERGVGTPDAGAVSMGLILTAVGEVLAQAATLADAPPTHVNSTNPTPADVTEGEPR</sequence>
<proteinExistence type="predicted"/>
<dbReference type="AlphaFoldDB" id="A0A1H7W739"/>
<name>A0A1H7W739_9ACTN</name>
<gene>
    <name evidence="8" type="ORF">SAMN05660976_04389</name>
</gene>
<dbReference type="Gene3D" id="1.25.40.340">
    <property type="match status" value="1"/>
</dbReference>
<dbReference type="NCBIfam" id="NF011049">
    <property type="entry name" value="PRK14479.1"/>
    <property type="match status" value="1"/>
</dbReference>
<dbReference type="STRING" id="46177.SAMN05660976_04389"/>
<evidence type="ECO:0000256" key="5">
    <source>
        <dbReference type="SAM" id="MobiDB-lite"/>
    </source>
</evidence>
<dbReference type="Pfam" id="PF02734">
    <property type="entry name" value="Dak2"/>
    <property type="match status" value="1"/>
</dbReference>
<dbReference type="EMBL" id="FOBF01000010">
    <property type="protein sequence ID" value="SEM17310.1"/>
    <property type="molecule type" value="Genomic_DNA"/>
</dbReference>
<evidence type="ECO:0000313" key="9">
    <source>
        <dbReference type="Proteomes" id="UP000198953"/>
    </source>
</evidence>